<dbReference type="InterPro" id="IPR050369">
    <property type="entry name" value="RBOH/FRE"/>
</dbReference>
<evidence type="ECO:0000256" key="13">
    <source>
        <dbReference type="ARBA" id="ARBA00023027"/>
    </source>
</evidence>
<protein>
    <recommendedName>
        <fullName evidence="17">ferric-chelate reductase (NADH)</fullName>
        <ecNumber evidence="17">1.16.1.7</ecNumber>
    </recommendedName>
</protein>
<dbReference type="Pfam" id="PF01794">
    <property type="entry name" value="Ferric_reduct"/>
    <property type="match status" value="1"/>
</dbReference>
<dbReference type="Gene3D" id="2.40.30.10">
    <property type="entry name" value="Translation factors"/>
    <property type="match status" value="1"/>
</dbReference>
<keyword evidence="14" id="KW-0406">Ion transport</keyword>
<comment type="catalytic activity">
    <reaction evidence="16">
        <text>2 a Fe(II)-siderophore + NAD(+) + H(+) = 2 a Fe(III)-siderophore + NADH</text>
        <dbReference type="Rhea" id="RHEA:15061"/>
        <dbReference type="Rhea" id="RHEA-COMP:11342"/>
        <dbReference type="Rhea" id="RHEA-COMP:11344"/>
        <dbReference type="ChEBI" id="CHEBI:15378"/>
        <dbReference type="ChEBI" id="CHEBI:29033"/>
        <dbReference type="ChEBI" id="CHEBI:29034"/>
        <dbReference type="ChEBI" id="CHEBI:57540"/>
        <dbReference type="ChEBI" id="CHEBI:57945"/>
        <dbReference type="EC" id="1.16.1.7"/>
    </reaction>
</comment>
<dbReference type="EC" id="1.16.1.7" evidence="17"/>
<dbReference type="Pfam" id="PF08022">
    <property type="entry name" value="FAD_binding_8"/>
    <property type="match status" value="1"/>
</dbReference>
<gene>
    <name evidence="20" type="ORF">E6C27_scaffold22G003040</name>
</gene>
<evidence type="ECO:0000256" key="9">
    <source>
        <dbReference type="ARBA" id="ARBA00022827"/>
    </source>
</evidence>
<dbReference type="STRING" id="1194695.A0A5A7UZL6"/>
<feature type="transmembrane region" description="Helical" evidence="18">
    <location>
        <begin position="258"/>
        <end position="280"/>
    </location>
</feature>
<keyword evidence="4" id="KW-0813">Transport</keyword>
<dbReference type="InterPro" id="IPR013121">
    <property type="entry name" value="Fe_red_NAD-bd_6"/>
</dbReference>
<dbReference type="InterPro" id="IPR013130">
    <property type="entry name" value="Fe3_Rdtase_TM_dom"/>
</dbReference>
<evidence type="ECO:0000313" key="21">
    <source>
        <dbReference type="Proteomes" id="UP000321393"/>
    </source>
</evidence>
<evidence type="ECO:0000256" key="2">
    <source>
        <dbReference type="ARBA" id="ARBA00004141"/>
    </source>
</evidence>
<dbReference type="InterPro" id="IPR013112">
    <property type="entry name" value="FAD-bd_8"/>
</dbReference>
<keyword evidence="9" id="KW-0274">FAD</keyword>
<dbReference type="GO" id="GO:0005886">
    <property type="term" value="C:plasma membrane"/>
    <property type="evidence" value="ECO:0007669"/>
    <property type="project" value="TreeGrafter"/>
</dbReference>
<keyword evidence="8" id="KW-0479">Metal-binding</keyword>
<keyword evidence="5" id="KW-0349">Heme</keyword>
<dbReference type="PROSITE" id="PS51384">
    <property type="entry name" value="FAD_FR"/>
    <property type="match status" value="1"/>
</dbReference>
<feature type="transmembrane region" description="Helical" evidence="18">
    <location>
        <begin position="74"/>
        <end position="101"/>
    </location>
</feature>
<feature type="transmembrane region" description="Helical" evidence="18">
    <location>
        <begin position="144"/>
        <end position="163"/>
    </location>
</feature>
<evidence type="ECO:0000256" key="16">
    <source>
        <dbReference type="ARBA" id="ARBA00050970"/>
    </source>
</evidence>
<accession>A0A5A7UZL6</accession>
<dbReference type="OrthoDB" id="167398at2759"/>
<dbReference type="InterPro" id="IPR039261">
    <property type="entry name" value="FNR_nucleotide-bd"/>
</dbReference>
<dbReference type="Pfam" id="PF08030">
    <property type="entry name" value="NAD_binding_6"/>
    <property type="match status" value="2"/>
</dbReference>
<dbReference type="EMBL" id="SSTE01005668">
    <property type="protein sequence ID" value="KAA0060474.1"/>
    <property type="molecule type" value="Genomic_DNA"/>
</dbReference>
<dbReference type="GO" id="GO:0046872">
    <property type="term" value="F:metal ion binding"/>
    <property type="evidence" value="ECO:0007669"/>
    <property type="project" value="UniProtKB-KW"/>
</dbReference>
<dbReference type="Gene3D" id="3.40.50.80">
    <property type="entry name" value="Nucleotide-binding domain of ferredoxin-NADP reductase (FNR) module"/>
    <property type="match status" value="2"/>
</dbReference>
<dbReference type="SFLD" id="SFLDG01168">
    <property type="entry name" value="Ferric_reductase_subgroup_(FRE"/>
    <property type="match status" value="1"/>
</dbReference>
<evidence type="ECO:0000256" key="7">
    <source>
        <dbReference type="ARBA" id="ARBA00022692"/>
    </source>
</evidence>
<dbReference type="GO" id="GO:0006811">
    <property type="term" value="P:monoatomic ion transport"/>
    <property type="evidence" value="ECO:0007669"/>
    <property type="project" value="UniProtKB-KW"/>
</dbReference>
<evidence type="ECO:0000259" key="19">
    <source>
        <dbReference type="PROSITE" id="PS51384"/>
    </source>
</evidence>
<dbReference type="CDD" id="cd06186">
    <property type="entry name" value="NOX_Duox_like_FAD_NADP"/>
    <property type="match status" value="1"/>
</dbReference>
<evidence type="ECO:0000256" key="6">
    <source>
        <dbReference type="ARBA" id="ARBA00022630"/>
    </source>
</evidence>
<evidence type="ECO:0000256" key="1">
    <source>
        <dbReference type="ARBA" id="ARBA00001974"/>
    </source>
</evidence>
<evidence type="ECO:0000256" key="15">
    <source>
        <dbReference type="ARBA" id="ARBA00023136"/>
    </source>
</evidence>
<evidence type="ECO:0000256" key="12">
    <source>
        <dbReference type="ARBA" id="ARBA00023004"/>
    </source>
</evidence>
<feature type="transmembrane region" description="Helical" evidence="18">
    <location>
        <begin position="606"/>
        <end position="631"/>
    </location>
</feature>
<feature type="transmembrane region" description="Helical" evidence="18">
    <location>
        <begin position="34"/>
        <end position="54"/>
    </location>
</feature>
<dbReference type="InterPro" id="IPR017927">
    <property type="entry name" value="FAD-bd_FR_type"/>
</dbReference>
<feature type="domain" description="FAD-binding FR-type" evidence="19">
    <location>
        <begin position="337"/>
        <end position="450"/>
    </location>
</feature>
<comment type="similarity">
    <text evidence="3">Belongs to the ferric reductase (FRE) family.</text>
</comment>
<evidence type="ECO:0000256" key="5">
    <source>
        <dbReference type="ARBA" id="ARBA00022617"/>
    </source>
</evidence>
<evidence type="ECO:0000256" key="3">
    <source>
        <dbReference type="ARBA" id="ARBA00006278"/>
    </source>
</evidence>
<evidence type="ECO:0000256" key="14">
    <source>
        <dbReference type="ARBA" id="ARBA00023065"/>
    </source>
</evidence>
<evidence type="ECO:0000256" key="4">
    <source>
        <dbReference type="ARBA" id="ARBA00022448"/>
    </source>
</evidence>
<feature type="transmembrane region" description="Helical" evidence="18">
    <location>
        <begin position="175"/>
        <end position="202"/>
    </location>
</feature>
<dbReference type="SUPFAM" id="SSF63380">
    <property type="entry name" value="Riboflavin synthase domain-like"/>
    <property type="match status" value="1"/>
</dbReference>
<name>A0A5A7UZL6_CUCMM</name>
<dbReference type="SUPFAM" id="SSF52343">
    <property type="entry name" value="Ferredoxin reductase-like, C-terminal NADP-linked domain"/>
    <property type="match status" value="1"/>
</dbReference>
<evidence type="ECO:0000256" key="18">
    <source>
        <dbReference type="SAM" id="Phobius"/>
    </source>
</evidence>
<evidence type="ECO:0000256" key="11">
    <source>
        <dbReference type="ARBA" id="ARBA00023002"/>
    </source>
</evidence>
<evidence type="ECO:0000256" key="17">
    <source>
        <dbReference type="ARBA" id="ARBA00066905"/>
    </source>
</evidence>
<dbReference type="PANTHER" id="PTHR11972:SF69">
    <property type="entry name" value="FERRIC REDUCTION OXIDASE 6-RELATED"/>
    <property type="match status" value="1"/>
</dbReference>
<evidence type="ECO:0000256" key="10">
    <source>
        <dbReference type="ARBA" id="ARBA00022989"/>
    </source>
</evidence>
<keyword evidence="12" id="KW-0408">Iron</keyword>
<feature type="transmembrane region" description="Helical" evidence="18">
    <location>
        <begin position="222"/>
        <end position="246"/>
    </location>
</feature>
<keyword evidence="6" id="KW-0285">Flavoprotein</keyword>
<keyword evidence="15 18" id="KW-0472">Membrane</keyword>
<dbReference type="AlphaFoldDB" id="A0A5A7UZL6"/>
<keyword evidence="11" id="KW-0560">Oxidoreductase</keyword>
<sequence>MDNEHSPHHPLLPATHEQYPATGKSSAIVSIAKWILKSAMWVIFLVWILVIFLYPSSLTTQLFNNWVEATQQSLFGLTGAIFLTFSAPLLAIAIIAAVYLIISRDDEPYKKKIKEKPRWRLWTLPVLVEGPFEVVTAAEFVGILVVLGYVFWALYCYTLRMLAADYFRHSTFKELSAVVLEVMGVRLGSIGLFCLGFLFLPISRGSILLRLIDIPFEHATRYHVWLGHLTMIIFTLHSLAFVIVWSIEGRLLQQLMEWKDVGIANLPGVISILAGLLMWITSLPKLRTKNFELFFYTHQLYIIFVVFLALHVGDFVFTIAAGGIFIFMLDRFLRFIQSRTTVDVISAKALPCGTVELVLSKPKSLRYNALSFIFLQVRELSLLEWHPFSVSSSPLEGEDRLAILIKVLGKWTERLRGKILNDKAKQISSEKHSPVMTVSVEGPYGHESPYHLMYENLILVAGGIGISPFLAILSDVLHRIRDGKACLPKKILVVWAIKTSDELSLLSTLNVDSICPFFADKLNIDISIYVTRQSQPPSEGEIQGSKVTSICPLSKGSNMSVLVGTGDNVWSGLYVIFSTLGLVILVGLMDFFYINPFHIIKWWYKGLLFLLCMVASVVLFGGLVVALWSLWEQYISSKRTSDHNNDIENVDQESPKHSFAQKDLNSNALATSTTIEYGLRPNFEEILGSVSENWGKVDIGVLICGPSTLQSSVAKAISGRAQPRGWKLGTRSPELTITSQQWEDVIWTIAIVASRHAEASQSWSNFPC</sequence>
<feature type="transmembrane region" description="Helical" evidence="18">
    <location>
        <begin position="300"/>
        <end position="329"/>
    </location>
</feature>
<dbReference type="SFLD" id="SFLDS00052">
    <property type="entry name" value="Ferric_Reductase_Domain"/>
    <property type="match status" value="1"/>
</dbReference>
<keyword evidence="7 18" id="KW-0812">Transmembrane</keyword>
<evidence type="ECO:0000256" key="8">
    <source>
        <dbReference type="ARBA" id="ARBA00022723"/>
    </source>
</evidence>
<comment type="subcellular location">
    <subcellularLocation>
        <location evidence="2">Membrane</location>
        <topology evidence="2">Multi-pass membrane protein</topology>
    </subcellularLocation>
</comment>
<dbReference type="GO" id="GO:0140618">
    <property type="term" value="F:ferric-chelate reductase (NADH) activity"/>
    <property type="evidence" value="ECO:0007669"/>
    <property type="project" value="UniProtKB-EC"/>
</dbReference>
<feature type="transmembrane region" description="Helical" evidence="18">
    <location>
        <begin position="569"/>
        <end position="594"/>
    </location>
</feature>
<feature type="transmembrane region" description="Helical" evidence="18">
    <location>
        <begin position="457"/>
        <end position="474"/>
    </location>
</feature>
<evidence type="ECO:0000313" key="20">
    <source>
        <dbReference type="EMBL" id="KAA0060474.1"/>
    </source>
</evidence>
<keyword evidence="13" id="KW-0520">NAD</keyword>
<dbReference type="InterPro" id="IPR017938">
    <property type="entry name" value="Riboflavin_synthase-like_b-brl"/>
</dbReference>
<dbReference type="PANTHER" id="PTHR11972">
    <property type="entry name" value="NADPH OXIDASE"/>
    <property type="match status" value="1"/>
</dbReference>
<proteinExistence type="inferred from homology"/>
<comment type="cofactor">
    <cofactor evidence="1">
        <name>FAD</name>
        <dbReference type="ChEBI" id="CHEBI:57692"/>
    </cofactor>
</comment>
<comment type="caution">
    <text evidence="20">The sequence shown here is derived from an EMBL/GenBank/DDBJ whole genome shotgun (WGS) entry which is preliminary data.</text>
</comment>
<organism evidence="20 21">
    <name type="scientific">Cucumis melo var. makuwa</name>
    <name type="common">Oriental melon</name>
    <dbReference type="NCBI Taxonomy" id="1194695"/>
    <lineage>
        <taxon>Eukaryota</taxon>
        <taxon>Viridiplantae</taxon>
        <taxon>Streptophyta</taxon>
        <taxon>Embryophyta</taxon>
        <taxon>Tracheophyta</taxon>
        <taxon>Spermatophyta</taxon>
        <taxon>Magnoliopsida</taxon>
        <taxon>eudicotyledons</taxon>
        <taxon>Gunneridae</taxon>
        <taxon>Pentapetalae</taxon>
        <taxon>rosids</taxon>
        <taxon>fabids</taxon>
        <taxon>Cucurbitales</taxon>
        <taxon>Cucurbitaceae</taxon>
        <taxon>Benincaseae</taxon>
        <taxon>Cucumis</taxon>
    </lineage>
</organism>
<dbReference type="Proteomes" id="UP000321393">
    <property type="component" value="Unassembled WGS sequence"/>
</dbReference>
<reference evidence="20 21" key="1">
    <citation type="submission" date="2019-08" db="EMBL/GenBank/DDBJ databases">
        <title>Draft genome sequences of two oriental melons (Cucumis melo L. var makuwa).</title>
        <authorList>
            <person name="Kwon S.-Y."/>
        </authorList>
    </citation>
    <scope>NUCLEOTIDE SEQUENCE [LARGE SCALE GENOMIC DNA]</scope>
    <source>
        <strain evidence="21">cv. SW 3</strain>
        <tissue evidence="20">Leaf</tissue>
    </source>
</reference>
<keyword evidence="10 18" id="KW-1133">Transmembrane helix</keyword>
<dbReference type="FunFam" id="3.40.50.80:FF:000036">
    <property type="entry name" value="Ferric reduction oxidase 6"/>
    <property type="match status" value="1"/>
</dbReference>